<protein>
    <recommendedName>
        <fullName evidence="2">peptidylprolyl isomerase</fullName>
        <ecNumber evidence="2">5.2.1.8</ecNumber>
    </recommendedName>
</protein>
<dbReference type="SUPFAM" id="SSF54534">
    <property type="entry name" value="FKBP-like"/>
    <property type="match status" value="1"/>
</dbReference>
<dbReference type="Pfam" id="PF00639">
    <property type="entry name" value="Rotamase"/>
    <property type="match status" value="1"/>
</dbReference>
<dbReference type="PROSITE" id="PS50198">
    <property type="entry name" value="PPIC_PPIASE_2"/>
    <property type="match status" value="1"/>
</dbReference>
<evidence type="ECO:0000256" key="2">
    <source>
        <dbReference type="ARBA" id="ARBA00013194"/>
    </source>
</evidence>
<evidence type="ECO:0000256" key="7">
    <source>
        <dbReference type="SAM" id="Coils"/>
    </source>
</evidence>
<feature type="chain" id="PRO_5030106285" description="peptidylprolyl isomerase" evidence="9">
    <location>
        <begin position="23"/>
        <end position="379"/>
    </location>
</feature>
<keyword evidence="4 6" id="KW-0697">Rotamase</keyword>
<dbReference type="GO" id="GO:0003755">
    <property type="term" value="F:peptidyl-prolyl cis-trans isomerase activity"/>
    <property type="evidence" value="ECO:0007669"/>
    <property type="project" value="UniProtKB-KW"/>
</dbReference>
<feature type="region of interest" description="Disordered" evidence="8">
    <location>
        <begin position="23"/>
        <end position="86"/>
    </location>
</feature>
<dbReference type="Gene3D" id="1.10.4030.10">
    <property type="entry name" value="Porin chaperone SurA, peptide-binding domain"/>
    <property type="match status" value="1"/>
</dbReference>
<dbReference type="PROSITE" id="PS51257">
    <property type="entry name" value="PROKAR_LIPOPROTEIN"/>
    <property type="match status" value="1"/>
</dbReference>
<dbReference type="Proteomes" id="UP000315995">
    <property type="component" value="Chromosome"/>
</dbReference>
<dbReference type="PANTHER" id="PTHR47245:SF1">
    <property type="entry name" value="FOLDASE PROTEIN PRSA"/>
    <property type="match status" value="1"/>
</dbReference>
<comment type="catalytic activity">
    <reaction evidence="1">
        <text>[protein]-peptidylproline (omega=180) = [protein]-peptidylproline (omega=0)</text>
        <dbReference type="Rhea" id="RHEA:16237"/>
        <dbReference type="Rhea" id="RHEA-COMP:10747"/>
        <dbReference type="Rhea" id="RHEA-COMP:10748"/>
        <dbReference type="ChEBI" id="CHEBI:83833"/>
        <dbReference type="ChEBI" id="CHEBI:83834"/>
        <dbReference type="EC" id="5.2.1.8"/>
    </reaction>
</comment>
<name>A0A4Y6PR78_PERCE</name>
<feature type="signal peptide" evidence="9">
    <location>
        <begin position="1"/>
        <end position="22"/>
    </location>
</feature>
<keyword evidence="12" id="KW-1185">Reference proteome</keyword>
<dbReference type="PROSITE" id="PS01096">
    <property type="entry name" value="PPIC_PPIASE_1"/>
    <property type="match status" value="1"/>
</dbReference>
<dbReference type="EMBL" id="CP041186">
    <property type="protein sequence ID" value="QDG50834.1"/>
    <property type="molecule type" value="Genomic_DNA"/>
</dbReference>
<reference evidence="11 12" key="1">
    <citation type="submission" date="2019-06" db="EMBL/GenBank/DDBJ databases">
        <title>Persicimonas caeni gen. nov., sp. nov., a predatory bacterium isolated from solar saltern.</title>
        <authorList>
            <person name="Wang S."/>
        </authorList>
    </citation>
    <scope>NUCLEOTIDE SEQUENCE [LARGE SCALE GENOMIC DNA]</scope>
    <source>
        <strain evidence="11 12">YN101</strain>
    </source>
</reference>
<gene>
    <name evidence="11" type="ORF">FIV42_08845</name>
</gene>
<dbReference type="InterPro" id="IPR000297">
    <property type="entry name" value="PPIase_PpiC"/>
</dbReference>
<dbReference type="PANTHER" id="PTHR47245">
    <property type="entry name" value="PEPTIDYLPROLYL ISOMERASE"/>
    <property type="match status" value="1"/>
</dbReference>
<dbReference type="InterPro" id="IPR023058">
    <property type="entry name" value="PPIase_PpiC_CS"/>
</dbReference>
<evidence type="ECO:0000256" key="6">
    <source>
        <dbReference type="PROSITE-ProRule" id="PRU00278"/>
    </source>
</evidence>
<proteinExistence type="predicted"/>
<accession>A0A4Y6PR78</accession>
<dbReference type="EC" id="5.2.1.8" evidence="2"/>
<dbReference type="SUPFAM" id="SSF109998">
    <property type="entry name" value="Triger factor/SurA peptide-binding domain-like"/>
    <property type="match status" value="1"/>
</dbReference>
<evidence type="ECO:0000256" key="8">
    <source>
        <dbReference type="SAM" id="MobiDB-lite"/>
    </source>
</evidence>
<dbReference type="InterPro" id="IPR046357">
    <property type="entry name" value="PPIase_dom_sf"/>
</dbReference>
<evidence type="ECO:0000313" key="12">
    <source>
        <dbReference type="Proteomes" id="UP000315995"/>
    </source>
</evidence>
<feature type="coiled-coil region" evidence="7">
    <location>
        <begin position="137"/>
        <end position="164"/>
    </location>
</feature>
<dbReference type="Pfam" id="PF13624">
    <property type="entry name" value="SurA_N_3"/>
    <property type="match status" value="1"/>
</dbReference>
<sequence length="379" mass="42535">MITRFKLIFFALCLSMAGMTVACSSSPEVPDQKQGKQHKYKSTQEGESADKAGQTEGAKEKEQTAQAGDAQEEGKIPTAEGPIAHIDGEPVSAETFNTEMKKIVDSGQFPVQLLSQVKDQIISKIVDRELIDRAVEKADIEVSEEKLEERVQEIRAQFEEANAKLNGQMGSLDDMVKNLGITKEEFRDSVRESLAIEQLLVKRGMEYPSDEEVKSFYEENKEAFNRPEQVHARHILIKVEPEADEAAWEKAHKEALEIRKKATAKGTDFAKLAEEHSQGPSANQGGDLGWFGRGRMVPEFEEVAFNLEKGQVSEPVKTQFGWHLVKKVDEREAGTVAYDEVKDQLENKLRNQRVQQALQSLLSDLRANTKVELHPENVK</sequence>
<dbReference type="InterPro" id="IPR027304">
    <property type="entry name" value="Trigger_fact/SurA_dom_sf"/>
</dbReference>
<evidence type="ECO:0000256" key="4">
    <source>
        <dbReference type="ARBA" id="ARBA00023110"/>
    </source>
</evidence>
<evidence type="ECO:0000256" key="5">
    <source>
        <dbReference type="ARBA" id="ARBA00023235"/>
    </source>
</evidence>
<dbReference type="AlphaFoldDB" id="A0A4Y6PR78"/>
<evidence type="ECO:0000256" key="1">
    <source>
        <dbReference type="ARBA" id="ARBA00000971"/>
    </source>
</evidence>
<evidence type="ECO:0000259" key="10">
    <source>
        <dbReference type="PROSITE" id="PS50198"/>
    </source>
</evidence>
<evidence type="ECO:0000313" key="11">
    <source>
        <dbReference type="EMBL" id="QDG50834.1"/>
    </source>
</evidence>
<keyword evidence="3 9" id="KW-0732">Signal</keyword>
<dbReference type="InterPro" id="IPR050245">
    <property type="entry name" value="PrsA_foldase"/>
</dbReference>
<organism evidence="11 12">
    <name type="scientific">Persicimonas caeni</name>
    <dbReference type="NCBI Taxonomy" id="2292766"/>
    <lineage>
        <taxon>Bacteria</taxon>
        <taxon>Deltaproteobacteria</taxon>
        <taxon>Bradymonadales</taxon>
        <taxon>Bradymonadaceae</taxon>
        <taxon>Persicimonas</taxon>
    </lineage>
</organism>
<dbReference type="OrthoDB" id="14196at2"/>
<dbReference type="Gene3D" id="3.10.50.40">
    <property type="match status" value="1"/>
</dbReference>
<keyword evidence="5 6" id="KW-0413">Isomerase</keyword>
<keyword evidence="7" id="KW-0175">Coiled coil</keyword>
<evidence type="ECO:0000256" key="3">
    <source>
        <dbReference type="ARBA" id="ARBA00022729"/>
    </source>
</evidence>
<feature type="domain" description="PpiC" evidence="10">
    <location>
        <begin position="227"/>
        <end position="329"/>
    </location>
</feature>
<evidence type="ECO:0000256" key="9">
    <source>
        <dbReference type="SAM" id="SignalP"/>
    </source>
</evidence>
<accession>A0A5B8Y285</accession>